<evidence type="ECO:0008006" key="4">
    <source>
        <dbReference type="Google" id="ProtNLM"/>
    </source>
</evidence>
<name>A0ABT1TL23_9GAMM</name>
<keyword evidence="3" id="KW-1185">Reference proteome</keyword>
<proteinExistence type="predicted"/>
<evidence type="ECO:0000313" key="2">
    <source>
        <dbReference type="EMBL" id="MCQ8105454.1"/>
    </source>
</evidence>
<dbReference type="EMBL" id="JANIBJ010000030">
    <property type="protein sequence ID" value="MCQ8105454.1"/>
    <property type="molecule type" value="Genomic_DNA"/>
</dbReference>
<dbReference type="Proteomes" id="UP001524499">
    <property type="component" value="Unassembled WGS sequence"/>
</dbReference>
<keyword evidence="1" id="KW-0732">Signal</keyword>
<evidence type="ECO:0000256" key="1">
    <source>
        <dbReference type="SAM" id="SignalP"/>
    </source>
</evidence>
<gene>
    <name evidence="2" type="ORF">NP590_15175</name>
</gene>
<feature type="chain" id="PRO_5047371742" description="DUF4105 domain-containing protein" evidence="1">
    <location>
        <begin position="19"/>
        <end position="615"/>
    </location>
</feature>
<protein>
    <recommendedName>
        <fullName evidence="4">DUF4105 domain-containing protein</fullName>
    </recommendedName>
</protein>
<feature type="signal peptide" evidence="1">
    <location>
        <begin position="1"/>
        <end position="18"/>
    </location>
</feature>
<comment type="caution">
    <text evidence="2">The sequence shown here is derived from an EMBL/GenBank/DDBJ whole genome shotgun (WGS) entry which is preliminary data.</text>
</comment>
<reference evidence="2 3" key="1">
    <citation type="submission" date="2022-07" db="EMBL/GenBank/DDBJ databases">
        <title>Methylomonas rivi sp. nov., Methylomonas rosea sp. nov., Methylomonas aureus sp. nov. and Methylomonas subterranea sp. nov., four novel methanotrophs isolated from a freshwater creek and the deep terrestrial subsurface.</title>
        <authorList>
            <person name="Abin C."/>
            <person name="Sankaranarayanan K."/>
            <person name="Garner C."/>
            <person name="Sindelar R."/>
            <person name="Kotary K."/>
            <person name="Garner R."/>
            <person name="Barclay S."/>
            <person name="Lawson P."/>
            <person name="Krumholz L."/>
        </authorList>
    </citation>
    <scope>NUCLEOTIDE SEQUENCE [LARGE SCALE GENOMIC DNA]</scope>
    <source>
        <strain evidence="2 3">SURF-2</strain>
    </source>
</reference>
<evidence type="ECO:0000313" key="3">
    <source>
        <dbReference type="Proteomes" id="UP001524499"/>
    </source>
</evidence>
<organism evidence="2 3">
    <name type="scientific">Methylomonas subterranea</name>
    <dbReference type="NCBI Taxonomy" id="2952225"/>
    <lineage>
        <taxon>Bacteria</taxon>
        <taxon>Pseudomonadati</taxon>
        <taxon>Pseudomonadota</taxon>
        <taxon>Gammaproteobacteria</taxon>
        <taxon>Methylococcales</taxon>
        <taxon>Methylococcaceae</taxon>
        <taxon>Methylomonas</taxon>
    </lineage>
</organism>
<sequence>MKRLAGLLALLWFSSADAKTLRYLYIEANEGSASGGHVALQLDDTVFHYQYSDGLIRLTRDEASDFDFDYRYRQNRNLHVADIEVSDDTHAKLLDHFQRRFWEQDRQFRHLRALENDGHLLRWLLSLKTAAPALPHPALQLPGAGLFYAAGDFDKTPVTGPCQTREAAASVLGQLRNQLRQQHGEAFLAGRARALATSIRRLSPEESSVQSSSYTFSQRYLDLLNGALALRVLQSAKPLAANACHSLDSADGDMDDAQRQSLRLYRRRLLRSAGMLLSSKRPDWGQALLIAMARLVAAEQSLLNQRWVFLDDFDPATSVISLSDYANQSDAMRQQHLAAQQRWRRLWRELSPKQALDDLSYTDLEIAANRYHAWQSSRTSQTLRYIGQLHLPLRPLPLPAWLVPDLSVPRLQQALLVRQGRLSELAEALERQYAYRLLSRNCVTELFRGIQQAMGAEAETSLGGVIDPDLNPIPFRAFASVQQHYPVSRTRILPSYRRQQLAKRHAEEFAPWVFARESNVLTAELYRYNPDDAAFLFFTDDSLLPRPLFGAFNLLTGLGQGLWGLLQSPFDEGSALRDGGRGILMSLPELVFVNIRKGSYKFVLPAESPPLSSLP</sequence>
<dbReference type="RefSeq" id="WP_256603422.1">
    <property type="nucleotide sequence ID" value="NZ_JANIBJ010000030.1"/>
</dbReference>
<accession>A0ABT1TL23</accession>